<dbReference type="Proteomes" id="UP000051574">
    <property type="component" value="Unassembled WGS sequence"/>
</dbReference>
<proteinExistence type="predicted"/>
<gene>
    <name evidence="1" type="ORF">AMK59_2472</name>
</gene>
<reference evidence="1 2" key="1">
    <citation type="submission" date="2015-09" db="EMBL/GenBank/DDBJ databases">
        <title>Draft genome of the scarab beetle Oryctes borbonicus.</title>
        <authorList>
            <person name="Meyer J.M."/>
            <person name="Markov G.V."/>
            <person name="Baskaran P."/>
            <person name="Herrmann M."/>
            <person name="Sommer R.J."/>
            <person name="Roedelsperger C."/>
        </authorList>
    </citation>
    <scope>NUCLEOTIDE SEQUENCE [LARGE SCALE GENOMIC DNA]</scope>
    <source>
        <strain evidence="1">OB123</strain>
        <tissue evidence="1">Whole animal</tissue>
    </source>
</reference>
<accession>A0A0T6BG56</accession>
<sequence>MNVLYPPEVTVVRSWSNTGEGLEARLDCLVHSDPPAEVKIHLNVTPCIIKTDTKIPRQRSKIEIPFNSLPSKPPHSNKGVISHLPFQQKTIGIFILSRPRTSSAISCLNLKLVFCNAVSVQFPYRISISPLLRGLHISDWN</sequence>
<protein>
    <submittedName>
        <fullName evidence="1">Uncharacterized protein</fullName>
    </submittedName>
</protein>
<evidence type="ECO:0000313" key="1">
    <source>
        <dbReference type="EMBL" id="KRT86222.1"/>
    </source>
</evidence>
<organism evidence="1 2">
    <name type="scientific">Oryctes borbonicus</name>
    <dbReference type="NCBI Taxonomy" id="1629725"/>
    <lineage>
        <taxon>Eukaryota</taxon>
        <taxon>Metazoa</taxon>
        <taxon>Ecdysozoa</taxon>
        <taxon>Arthropoda</taxon>
        <taxon>Hexapoda</taxon>
        <taxon>Insecta</taxon>
        <taxon>Pterygota</taxon>
        <taxon>Neoptera</taxon>
        <taxon>Endopterygota</taxon>
        <taxon>Coleoptera</taxon>
        <taxon>Polyphaga</taxon>
        <taxon>Scarabaeiformia</taxon>
        <taxon>Scarabaeidae</taxon>
        <taxon>Dynastinae</taxon>
        <taxon>Oryctes</taxon>
    </lineage>
</organism>
<dbReference type="AlphaFoldDB" id="A0A0T6BG56"/>
<keyword evidence="2" id="KW-1185">Reference proteome</keyword>
<dbReference type="EMBL" id="LJIG01000718">
    <property type="protein sequence ID" value="KRT86222.1"/>
    <property type="molecule type" value="Genomic_DNA"/>
</dbReference>
<dbReference type="OrthoDB" id="6159398at2759"/>
<evidence type="ECO:0000313" key="2">
    <source>
        <dbReference type="Proteomes" id="UP000051574"/>
    </source>
</evidence>
<name>A0A0T6BG56_9SCAR</name>
<comment type="caution">
    <text evidence="1">The sequence shown here is derived from an EMBL/GenBank/DDBJ whole genome shotgun (WGS) entry which is preliminary data.</text>
</comment>